<dbReference type="SUPFAM" id="SSF89796">
    <property type="entry name" value="CoA-transferase family III (CaiB/BaiF)"/>
    <property type="match status" value="1"/>
</dbReference>
<dbReference type="InterPro" id="IPR050483">
    <property type="entry name" value="CoA-transferase_III_domain"/>
</dbReference>
<dbReference type="InterPro" id="IPR023606">
    <property type="entry name" value="CoA-Trfase_III_dom_1_sf"/>
</dbReference>
<dbReference type="GO" id="GO:0008410">
    <property type="term" value="F:CoA-transferase activity"/>
    <property type="evidence" value="ECO:0007669"/>
    <property type="project" value="TreeGrafter"/>
</dbReference>
<gene>
    <name evidence="3" type="ORF">EDD55_105181</name>
</gene>
<comment type="caution">
    <text evidence="3">The sequence shown here is derived from an EMBL/GenBank/DDBJ whole genome shotgun (WGS) entry which is preliminary data.</text>
</comment>
<evidence type="ECO:0000313" key="3">
    <source>
        <dbReference type="EMBL" id="TCS62633.1"/>
    </source>
</evidence>
<proteinExistence type="predicted"/>
<dbReference type="Proteomes" id="UP000295304">
    <property type="component" value="Unassembled WGS sequence"/>
</dbReference>
<name>A0A4R3JC30_9PROT</name>
<dbReference type="Gene3D" id="3.30.1540.10">
    <property type="entry name" value="formyl-coa transferase, domain 3"/>
    <property type="match status" value="1"/>
</dbReference>
<keyword evidence="1 3" id="KW-0808">Transferase</keyword>
<dbReference type="OrthoDB" id="9781472at2"/>
<dbReference type="RefSeq" id="WP_132939077.1">
    <property type="nucleotide sequence ID" value="NZ_CP119676.1"/>
</dbReference>
<reference evidence="3 4" key="1">
    <citation type="submission" date="2019-03" db="EMBL/GenBank/DDBJ databases">
        <title>Genomic Encyclopedia of Type Strains, Phase IV (KMG-IV): sequencing the most valuable type-strain genomes for metagenomic binning, comparative biology and taxonomic classification.</title>
        <authorList>
            <person name="Goeker M."/>
        </authorList>
    </citation>
    <scope>NUCLEOTIDE SEQUENCE [LARGE SCALE GENOMIC DNA]</scope>
    <source>
        <strain evidence="3 4">DSM 101688</strain>
    </source>
</reference>
<feature type="region of interest" description="Disordered" evidence="2">
    <location>
        <begin position="333"/>
        <end position="370"/>
    </location>
</feature>
<sequence>MNAPLQNLLVITLEQAVAAPFASAKLAEGGARVIKIERREGDFARGYDSVVDGESAYFVWLNQGKESIALDIKEPGDAALLKRMIASADVFIQNLAPGAAGRAGLGADDLRARHPSLITCDISGYGEDGAYRDMKAYDLLVQAETGLCAITGGEAEPGRVGISIADITTGMQAFSAILLALRARDRSGLGQAIKISLFDTVAELMTVPYLHQRYGGAAPQRVGMNHPSIAPYGAYRGKDGRRVVLSIQNEREWVRFCRAVLDNERLADDPRFADNESRVAHRGALDEAIASVFAALDRPEIIHRLRDAKIAFGALNAVADLQTHPQLRTHAFTTPSGTAWAPATPARITPSCDDGSARTHVPALDQHGADIRREFGDAHPMTEAHRP</sequence>
<dbReference type="AlphaFoldDB" id="A0A4R3JC30"/>
<dbReference type="Pfam" id="PF02515">
    <property type="entry name" value="CoA_transf_3"/>
    <property type="match status" value="1"/>
</dbReference>
<evidence type="ECO:0000313" key="4">
    <source>
        <dbReference type="Proteomes" id="UP000295304"/>
    </source>
</evidence>
<keyword evidence="4" id="KW-1185">Reference proteome</keyword>
<evidence type="ECO:0000256" key="1">
    <source>
        <dbReference type="ARBA" id="ARBA00022679"/>
    </source>
</evidence>
<protein>
    <submittedName>
        <fullName evidence="3">Crotonobetainyl-CoA:carnitine CoA-transferase CaiB-like acyl-CoA transferase</fullName>
    </submittedName>
</protein>
<dbReference type="Gene3D" id="3.40.50.10540">
    <property type="entry name" value="Crotonobetainyl-coa:carnitine coa-transferase, domain 1"/>
    <property type="match status" value="1"/>
</dbReference>
<dbReference type="EMBL" id="SLZW01000005">
    <property type="protein sequence ID" value="TCS62633.1"/>
    <property type="molecule type" value="Genomic_DNA"/>
</dbReference>
<dbReference type="PANTHER" id="PTHR48207:SF3">
    <property type="entry name" value="SUCCINATE--HYDROXYMETHYLGLUTARATE COA-TRANSFERASE"/>
    <property type="match status" value="1"/>
</dbReference>
<evidence type="ECO:0000256" key="2">
    <source>
        <dbReference type="SAM" id="MobiDB-lite"/>
    </source>
</evidence>
<dbReference type="InterPro" id="IPR003673">
    <property type="entry name" value="CoA-Trfase_fam_III"/>
</dbReference>
<dbReference type="PANTHER" id="PTHR48207">
    <property type="entry name" value="SUCCINATE--HYDROXYMETHYLGLUTARATE COA-TRANSFERASE"/>
    <property type="match status" value="1"/>
</dbReference>
<organism evidence="3 4">
    <name type="scientific">Varunaivibrio sulfuroxidans</name>
    <dbReference type="NCBI Taxonomy" id="1773489"/>
    <lineage>
        <taxon>Bacteria</taxon>
        <taxon>Pseudomonadati</taxon>
        <taxon>Pseudomonadota</taxon>
        <taxon>Alphaproteobacteria</taxon>
        <taxon>Rhodospirillales</taxon>
        <taxon>Magnetovibrionaceae</taxon>
        <taxon>Varunaivibrio</taxon>
    </lineage>
</organism>
<dbReference type="InterPro" id="IPR044855">
    <property type="entry name" value="CoA-Trfase_III_dom3_sf"/>
</dbReference>
<accession>A0A4R3JC30</accession>